<organism evidence="1 2">
    <name type="scientific">Legionella clemsonensis</name>
    <dbReference type="NCBI Taxonomy" id="1867846"/>
    <lineage>
        <taxon>Bacteria</taxon>
        <taxon>Pseudomonadati</taxon>
        <taxon>Pseudomonadota</taxon>
        <taxon>Gammaproteobacteria</taxon>
        <taxon>Legionellales</taxon>
        <taxon>Legionellaceae</taxon>
        <taxon>Legionella</taxon>
    </lineage>
</organism>
<name>A0A222P3F8_9GAMM</name>
<dbReference type="KEGG" id="lcd:clem_09055"/>
<dbReference type="EMBL" id="CP016397">
    <property type="protein sequence ID" value="ASQ46362.1"/>
    <property type="molecule type" value="Genomic_DNA"/>
</dbReference>
<dbReference type="RefSeq" id="WP_094091229.1">
    <property type="nucleotide sequence ID" value="NZ_CP016397.1"/>
</dbReference>
<accession>A0A222P3F8</accession>
<evidence type="ECO:0000313" key="2">
    <source>
        <dbReference type="Proteomes" id="UP000201728"/>
    </source>
</evidence>
<reference evidence="2" key="1">
    <citation type="submission" date="2016-07" db="EMBL/GenBank/DDBJ databases">
        <authorList>
            <person name="Florea S."/>
            <person name="Webb J.S."/>
            <person name="Jaromczyk J."/>
            <person name="Schardl C.L."/>
        </authorList>
    </citation>
    <scope>NUCLEOTIDE SEQUENCE [LARGE SCALE GENOMIC DNA]</scope>
    <source>
        <strain evidence="2">CDC-D5610</strain>
    </source>
</reference>
<sequence>MHKVCNAFFNGSVFYRTDTYHFVNQLLTPKKESSSLTTMLGLAPVDFYGSQKDTPVYARLHIYDSYVIQEGNFNPSQTLMELLFSRTSLECSASIQIAN</sequence>
<evidence type="ECO:0000313" key="1">
    <source>
        <dbReference type="EMBL" id="ASQ46362.1"/>
    </source>
</evidence>
<dbReference type="AlphaFoldDB" id="A0A222P3F8"/>
<gene>
    <name evidence="1" type="ORF">clem_09055</name>
</gene>
<keyword evidence="2" id="KW-1185">Reference proteome</keyword>
<protein>
    <submittedName>
        <fullName evidence="1">Uncharacterized protein</fullName>
    </submittedName>
</protein>
<dbReference type="Proteomes" id="UP000201728">
    <property type="component" value="Chromosome"/>
</dbReference>
<proteinExistence type="predicted"/>